<accession>A0A3S1CG41</accession>
<dbReference type="OrthoDB" id="9963262at2"/>
<reference evidence="1" key="1">
    <citation type="submission" date="2018-12" db="EMBL/GenBank/DDBJ databases">
        <authorList>
            <person name="Will S."/>
            <person name="Neumann-Schaal M."/>
            <person name="Henke P."/>
        </authorList>
    </citation>
    <scope>NUCLEOTIDE SEQUENCE</scope>
    <source>
        <strain evidence="1">PCC 7102</strain>
    </source>
</reference>
<name>A0A3S1CG41_9CYAN</name>
<keyword evidence="2" id="KW-1185">Reference proteome</keyword>
<dbReference type="Proteomes" id="UP000271624">
    <property type="component" value="Unassembled WGS sequence"/>
</dbReference>
<dbReference type="EMBL" id="RSCL01000022">
    <property type="protein sequence ID" value="RUT00825.1"/>
    <property type="molecule type" value="Genomic_DNA"/>
</dbReference>
<reference evidence="1" key="2">
    <citation type="journal article" date="2019" name="Genome Biol. Evol.">
        <title>Day and night: Metabolic profiles and evolutionary relationships of six axenic non-marine cyanobacteria.</title>
        <authorList>
            <person name="Will S.E."/>
            <person name="Henke P."/>
            <person name="Boedeker C."/>
            <person name="Huang S."/>
            <person name="Brinkmann H."/>
            <person name="Rohde M."/>
            <person name="Jarek M."/>
            <person name="Friedl T."/>
            <person name="Seufert S."/>
            <person name="Schumacher M."/>
            <person name="Overmann J."/>
            <person name="Neumann-Schaal M."/>
            <person name="Petersen J."/>
        </authorList>
    </citation>
    <scope>NUCLEOTIDE SEQUENCE [LARGE SCALE GENOMIC DNA]</scope>
    <source>
        <strain evidence="1">PCC 7102</strain>
    </source>
</reference>
<comment type="caution">
    <text evidence="1">The sequence shown here is derived from an EMBL/GenBank/DDBJ whole genome shotgun (WGS) entry which is preliminary data.</text>
</comment>
<sequence>MNNNQLQITTIIALTAIVILQNVFSPHIRPANANTHEQCIRLNQGNEKIVRIAR</sequence>
<protein>
    <submittedName>
        <fullName evidence="1">Uncharacterized protein</fullName>
    </submittedName>
</protein>
<dbReference type="AlphaFoldDB" id="A0A3S1CG41"/>
<evidence type="ECO:0000313" key="2">
    <source>
        <dbReference type="Proteomes" id="UP000271624"/>
    </source>
</evidence>
<gene>
    <name evidence="1" type="ORF">DSM106972_072340</name>
</gene>
<proteinExistence type="predicted"/>
<dbReference type="RefSeq" id="WP_158632939.1">
    <property type="nucleotide sequence ID" value="NZ_RSCL01000022.1"/>
</dbReference>
<evidence type="ECO:0000313" key="1">
    <source>
        <dbReference type="EMBL" id="RUT00825.1"/>
    </source>
</evidence>
<organism evidence="1 2">
    <name type="scientific">Dulcicalothrix desertica PCC 7102</name>
    <dbReference type="NCBI Taxonomy" id="232991"/>
    <lineage>
        <taxon>Bacteria</taxon>
        <taxon>Bacillati</taxon>
        <taxon>Cyanobacteriota</taxon>
        <taxon>Cyanophyceae</taxon>
        <taxon>Nostocales</taxon>
        <taxon>Calotrichaceae</taxon>
        <taxon>Dulcicalothrix</taxon>
    </lineage>
</organism>